<dbReference type="AlphaFoldDB" id="A0A5M6ZGZ3"/>
<dbReference type="SUPFAM" id="SSF46785">
    <property type="entry name" value="Winged helix' DNA-binding domain"/>
    <property type="match status" value="1"/>
</dbReference>
<dbReference type="InterPro" id="IPR036388">
    <property type="entry name" value="WH-like_DNA-bd_sf"/>
</dbReference>
<sequence>MTDEVQVIRTDMGRRARGLGDIPALEKFVLVIASEHVDKNAILQITPSYLARLVNLTPRTVGGILKRLETRGLVERHQLDGGFGMLFTAYVRLTLPEADGSLDEAPRTPFEEAVLGHKLPNGDQASRARAAVAQGHGASSHDEAGGEPIDYKNPDETTQRMWMKSFNEMRWESVWGPLPGEEGCRISPEIQREFEEDIDDDLFEEQSDCEIPS</sequence>
<reference evidence="2 3" key="1">
    <citation type="submission" date="2019-09" db="EMBL/GenBank/DDBJ databases">
        <authorList>
            <person name="Kevbrin V."/>
            <person name="Grouzdev D.S."/>
        </authorList>
    </citation>
    <scope>NUCLEOTIDE SEQUENCE [LARGE SCALE GENOMIC DNA]</scope>
    <source>
        <strain evidence="2 3">G-192</strain>
    </source>
</reference>
<keyword evidence="3" id="KW-1185">Reference proteome</keyword>
<dbReference type="Gene3D" id="1.10.10.10">
    <property type="entry name" value="Winged helix-like DNA-binding domain superfamily/Winged helix DNA-binding domain"/>
    <property type="match status" value="1"/>
</dbReference>
<accession>A0A5M6ZGZ3</accession>
<evidence type="ECO:0000313" key="3">
    <source>
        <dbReference type="Proteomes" id="UP000325122"/>
    </source>
</evidence>
<evidence type="ECO:0000256" key="1">
    <source>
        <dbReference type="SAM" id="MobiDB-lite"/>
    </source>
</evidence>
<proteinExistence type="predicted"/>
<comment type="caution">
    <text evidence="2">The sequence shown here is derived from an EMBL/GenBank/DDBJ whole genome shotgun (WGS) entry which is preliminary data.</text>
</comment>
<feature type="compositionally biased region" description="Basic and acidic residues" evidence="1">
    <location>
        <begin position="139"/>
        <end position="154"/>
    </location>
</feature>
<gene>
    <name evidence="2" type="ORF">F1654_07190</name>
</gene>
<feature type="region of interest" description="Disordered" evidence="1">
    <location>
        <begin position="124"/>
        <end position="154"/>
    </location>
</feature>
<dbReference type="Proteomes" id="UP000325122">
    <property type="component" value="Unassembled WGS sequence"/>
</dbReference>
<name>A0A5M6ZGZ3_9PROT</name>
<dbReference type="InterPro" id="IPR036390">
    <property type="entry name" value="WH_DNA-bd_sf"/>
</dbReference>
<protein>
    <submittedName>
        <fullName evidence="2">Uncharacterized protein</fullName>
    </submittedName>
</protein>
<dbReference type="RefSeq" id="WP_150022848.1">
    <property type="nucleotide sequence ID" value="NZ_VWOJ01000002.1"/>
</dbReference>
<dbReference type="EMBL" id="VWOJ01000002">
    <property type="protein sequence ID" value="KAA5803580.1"/>
    <property type="molecule type" value="Genomic_DNA"/>
</dbReference>
<evidence type="ECO:0000313" key="2">
    <source>
        <dbReference type="EMBL" id="KAA5803580.1"/>
    </source>
</evidence>
<organism evidence="2 3">
    <name type="scientific">Alkalicaulis satelles</name>
    <dbReference type="NCBI Taxonomy" id="2609175"/>
    <lineage>
        <taxon>Bacteria</taxon>
        <taxon>Pseudomonadati</taxon>
        <taxon>Pseudomonadota</taxon>
        <taxon>Alphaproteobacteria</taxon>
        <taxon>Maricaulales</taxon>
        <taxon>Maricaulaceae</taxon>
        <taxon>Alkalicaulis</taxon>
    </lineage>
</organism>